<keyword evidence="2" id="KW-0813">Transport</keyword>
<dbReference type="SMART" id="SM00382">
    <property type="entry name" value="AAA"/>
    <property type="match status" value="1"/>
</dbReference>
<comment type="caution">
    <text evidence="14">The sequence shown here is derived from an EMBL/GenBank/DDBJ whole genome shotgun (WGS) entry which is preliminary data.</text>
</comment>
<evidence type="ECO:0000256" key="5">
    <source>
        <dbReference type="ARBA" id="ARBA00022840"/>
    </source>
</evidence>
<keyword evidence="8" id="KW-0472">Membrane</keyword>
<accession>M0HLH9</accession>
<evidence type="ECO:0000256" key="6">
    <source>
        <dbReference type="ARBA" id="ARBA00022967"/>
    </source>
</evidence>
<dbReference type="EMBL" id="AOLK01000019">
    <property type="protein sequence ID" value="ELZ84648.1"/>
    <property type="molecule type" value="Genomic_DNA"/>
</dbReference>
<proteinExistence type="predicted"/>
<evidence type="ECO:0000313" key="14">
    <source>
        <dbReference type="EMBL" id="ELZ84648.1"/>
    </source>
</evidence>
<keyword evidence="6" id="KW-1278">Translocase</keyword>
<keyword evidence="7" id="KW-0406">Ion transport</keyword>
<dbReference type="RefSeq" id="WP_008324651.1">
    <property type="nucleotide sequence ID" value="NZ_AOLK01000019.1"/>
</dbReference>
<dbReference type="FunFam" id="3.40.50.300:FF:000016">
    <property type="entry name" value="Oligopeptide ABC transporter ATP-binding component"/>
    <property type="match status" value="1"/>
</dbReference>
<evidence type="ECO:0000256" key="11">
    <source>
        <dbReference type="ARBA" id="ARBA00044143"/>
    </source>
</evidence>
<sequence length="346" mass="37497">MSDAQTTLSDADIDAETEAAQVCSDDSLLSVRNLQTRFQTAGETVQAVDGVSFDIAEGEILGIVGESGCGKSVTSLSLMDIVPEPGEVHGGTVRFDGEDILTKSPEEKRQLRGNRVSMVFQEPAKALNPVFDIGWQVGEPLRVHENLTKSASRAKAVELMRRVGIPSPEERVDDYPHEFSGGMRQRAMLAMALACTPDLLIADEPTTALDVTIEAQILDLIQELNVQTSMSVLIVTHDLGVVAEVCDRVAVMYAGRVVEYGDVEDIFANPQHPYTKGLIDCVPDPTADEQSLEAISGTVPNLADTPEGCNFAPRCPHATDECRQIDPRMRAVGDDHYSACLWEDPS</sequence>
<evidence type="ECO:0000256" key="1">
    <source>
        <dbReference type="ARBA" id="ARBA00004202"/>
    </source>
</evidence>
<evidence type="ECO:0000256" key="8">
    <source>
        <dbReference type="ARBA" id="ARBA00023136"/>
    </source>
</evidence>
<dbReference type="PROSITE" id="PS00211">
    <property type="entry name" value="ABC_TRANSPORTER_1"/>
    <property type="match status" value="1"/>
</dbReference>
<dbReference type="PANTHER" id="PTHR43297">
    <property type="entry name" value="OLIGOPEPTIDE TRANSPORT ATP-BINDING PROTEIN APPD"/>
    <property type="match status" value="1"/>
</dbReference>
<evidence type="ECO:0000256" key="12">
    <source>
        <dbReference type="ARBA" id="ARBA00048610"/>
    </source>
</evidence>
<dbReference type="NCBIfam" id="TIGR01727">
    <property type="entry name" value="oligo_HPY"/>
    <property type="match status" value="1"/>
</dbReference>
<dbReference type="InterPro" id="IPR003439">
    <property type="entry name" value="ABC_transporter-like_ATP-bd"/>
</dbReference>
<dbReference type="STRING" id="1230453.C453_11556"/>
<evidence type="ECO:0000259" key="13">
    <source>
        <dbReference type="PROSITE" id="PS50893"/>
    </source>
</evidence>
<keyword evidence="4" id="KW-0547">Nucleotide-binding</keyword>
<dbReference type="AlphaFoldDB" id="M0HLH9"/>
<protein>
    <recommendedName>
        <fullName evidence="11">Nickel import system ATP-binding protein NikD</fullName>
        <ecNumber evidence="10">7.2.2.11</ecNumber>
    </recommendedName>
</protein>
<dbReference type="PROSITE" id="PS50893">
    <property type="entry name" value="ABC_TRANSPORTER_2"/>
    <property type="match status" value="1"/>
</dbReference>
<dbReference type="Pfam" id="PF08352">
    <property type="entry name" value="oligo_HPY"/>
    <property type="match status" value="1"/>
</dbReference>
<evidence type="ECO:0000256" key="2">
    <source>
        <dbReference type="ARBA" id="ARBA00022448"/>
    </source>
</evidence>
<dbReference type="CDD" id="cd03257">
    <property type="entry name" value="ABC_NikE_OppD_transporters"/>
    <property type="match status" value="1"/>
</dbReference>
<dbReference type="GO" id="GO:0005886">
    <property type="term" value="C:plasma membrane"/>
    <property type="evidence" value="ECO:0007669"/>
    <property type="project" value="UniProtKB-SubCell"/>
</dbReference>
<evidence type="ECO:0000256" key="9">
    <source>
        <dbReference type="ARBA" id="ARBA00038669"/>
    </source>
</evidence>
<organism evidence="14 15">
    <name type="scientific">Haloferax elongans ATCC BAA-1513</name>
    <dbReference type="NCBI Taxonomy" id="1230453"/>
    <lineage>
        <taxon>Archaea</taxon>
        <taxon>Methanobacteriati</taxon>
        <taxon>Methanobacteriota</taxon>
        <taxon>Stenosarchaea group</taxon>
        <taxon>Halobacteria</taxon>
        <taxon>Halobacteriales</taxon>
        <taxon>Haloferacaceae</taxon>
        <taxon>Haloferax</taxon>
    </lineage>
</organism>
<evidence type="ECO:0000313" key="15">
    <source>
        <dbReference type="Proteomes" id="UP000011612"/>
    </source>
</evidence>
<name>M0HLH9_HALEO</name>
<dbReference type="PANTHER" id="PTHR43297:SF13">
    <property type="entry name" value="NICKEL ABC TRANSPORTER, ATP-BINDING PROTEIN"/>
    <property type="match status" value="1"/>
</dbReference>
<dbReference type="InterPro" id="IPR027417">
    <property type="entry name" value="P-loop_NTPase"/>
</dbReference>
<dbReference type="GO" id="GO:0005524">
    <property type="term" value="F:ATP binding"/>
    <property type="evidence" value="ECO:0007669"/>
    <property type="project" value="UniProtKB-KW"/>
</dbReference>
<dbReference type="SUPFAM" id="SSF52540">
    <property type="entry name" value="P-loop containing nucleoside triphosphate hydrolases"/>
    <property type="match status" value="1"/>
</dbReference>
<dbReference type="Pfam" id="PF00005">
    <property type="entry name" value="ABC_tran"/>
    <property type="match status" value="1"/>
</dbReference>
<comment type="subcellular location">
    <subcellularLocation>
        <location evidence="1">Cell membrane</location>
        <topology evidence="1">Peripheral membrane protein</topology>
    </subcellularLocation>
</comment>
<evidence type="ECO:0000256" key="4">
    <source>
        <dbReference type="ARBA" id="ARBA00022741"/>
    </source>
</evidence>
<comment type="catalytic activity">
    <reaction evidence="12">
        <text>Ni(2+)(out) + ATP + H2O = Ni(2+)(in) + ADP + phosphate + H(+)</text>
        <dbReference type="Rhea" id="RHEA:15557"/>
        <dbReference type="ChEBI" id="CHEBI:15377"/>
        <dbReference type="ChEBI" id="CHEBI:15378"/>
        <dbReference type="ChEBI" id="CHEBI:30616"/>
        <dbReference type="ChEBI" id="CHEBI:43474"/>
        <dbReference type="ChEBI" id="CHEBI:49786"/>
        <dbReference type="ChEBI" id="CHEBI:456216"/>
        <dbReference type="EC" id="7.2.2.11"/>
    </reaction>
    <physiologicalReaction direction="left-to-right" evidence="12">
        <dbReference type="Rhea" id="RHEA:15558"/>
    </physiologicalReaction>
</comment>
<keyword evidence="3" id="KW-1003">Cell membrane</keyword>
<reference evidence="14 15" key="1">
    <citation type="journal article" date="2014" name="PLoS Genet.">
        <title>Phylogenetically driven sequencing of extremely halophilic archaea reveals strategies for static and dynamic osmo-response.</title>
        <authorList>
            <person name="Becker E.A."/>
            <person name="Seitzer P.M."/>
            <person name="Tritt A."/>
            <person name="Larsen D."/>
            <person name="Krusor M."/>
            <person name="Yao A.I."/>
            <person name="Wu D."/>
            <person name="Madern D."/>
            <person name="Eisen J.A."/>
            <person name="Darling A.E."/>
            <person name="Facciotti M.T."/>
        </authorList>
    </citation>
    <scope>NUCLEOTIDE SEQUENCE [LARGE SCALE GENOMIC DNA]</scope>
    <source>
        <strain evidence="14 15">ATCC BAA-1513</strain>
    </source>
</reference>
<dbReference type="InterPro" id="IPR013563">
    <property type="entry name" value="Oligopep_ABC_C"/>
</dbReference>
<keyword evidence="15" id="KW-1185">Reference proteome</keyword>
<dbReference type="EC" id="7.2.2.11" evidence="10"/>
<dbReference type="GO" id="GO:0015413">
    <property type="term" value="F:ABC-type nickel transporter activity"/>
    <property type="evidence" value="ECO:0007669"/>
    <property type="project" value="UniProtKB-EC"/>
</dbReference>
<gene>
    <name evidence="14" type="ORF">C453_11556</name>
</gene>
<dbReference type="PATRIC" id="fig|1230453.4.peg.2281"/>
<dbReference type="InterPro" id="IPR017871">
    <property type="entry name" value="ABC_transporter-like_CS"/>
</dbReference>
<dbReference type="InterPro" id="IPR003593">
    <property type="entry name" value="AAA+_ATPase"/>
</dbReference>
<evidence type="ECO:0000256" key="10">
    <source>
        <dbReference type="ARBA" id="ARBA00039098"/>
    </source>
</evidence>
<comment type="subunit">
    <text evidence="9">The complex is composed of two ATP-binding proteins (NikD and NikE), two transmembrane proteins (NikB and NikC) and a solute-binding protein (NikA).</text>
</comment>
<evidence type="ECO:0000256" key="7">
    <source>
        <dbReference type="ARBA" id="ARBA00023065"/>
    </source>
</evidence>
<dbReference type="Gene3D" id="3.40.50.300">
    <property type="entry name" value="P-loop containing nucleotide triphosphate hydrolases"/>
    <property type="match status" value="1"/>
</dbReference>
<dbReference type="GO" id="GO:0016887">
    <property type="term" value="F:ATP hydrolysis activity"/>
    <property type="evidence" value="ECO:0007669"/>
    <property type="project" value="InterPro"/>
</dbReference>
<dbReference type="Proteomes" id="UP000011612">
    <property type="component" value="Unassembled WGS sequence"/>
</dbReference>
<dbReference type="InterPro" id="IPR050388">
    <property type="entry name" value="ABC_Ni/Peptide_Import"/>
</dbReference>
<dbReference type="OrthoDB" id="18209at2157"/>
<keyword evidence="5 14" id="KW-0067">ATP-binding</keyword>
<feature type="domain" description="ABC transporter" evidence="13">
    <location>
        <begin position="29"/>
        <end position="279"/>
    </location>
</feature>
<evidence type="ECO:0000256" key="3">
    <source>
        <dbReference type="ARBA" id="ARBA00022475"/>
    </source>
</evidence>
<dbReference type="GO" id="GO:0015833">
    <property type="term" value="P:peptide transport"/>
    <property type="evidence" value="ECO:0007669"/>
    <property type="project" value="InterPro"/>
</dbReference>